<evidence type="ECO:0000256" key="1">
    <source>
        <dbReference type="ARBA" id="ARBA00009776"/>
    </source>
</evidence>
<evidence type="ECO:0000256" key="3">
    <source>
        <dbReference type="ARBA" id="ARBA00022679"/>
    </source>
</evidence>
<dbReference type="Gene3D" id="3.40.50.300">
    <property type="entry name" value="P-loop containing nucleotide triphosphate hydrolases"/>
    <property type="match status" value="1"/>
</dbReference>
<name>L0AUF2_THEEQ</name>
<keyword evidence="7" id="KW-0067">ATP-binding</keyword>
<dbReference type="PANTHER" id="PTHR10344">
    <property type="entry name" value="THYMIDYLATE KINASE"/>
    <property type="match status" value="1"/>
</dbReference>
<dbReference type="STRING" id="1537102.L0AUF2"/>
<dbReference type="GO" id="GO:0005524">
    <property type="term" value="F:ATP binding"/>
    <property type="evidence" value="ECO:0007669"/>
    <property type="project" value="UniProtKB-KW"/>
</dbReference>
<dbReference type="GO" id="GO:0005739">
    <property type="term" value="C:mitochondrion"/>
    <property type="evidence" value="ECO:0007669"/>
    <property type="project" value="TreeGrafter"/>
</dbReference>
<dbReference type="RefSeq" id="XP_004828851.1">
    <property type="nucleotide sequence ID" value="XM_004828794.1"/>
</dbReference>
<evidence type="ECO:0000256" key="6">
    <source>
        <dbReference type="ARBA" id="ARBA00022777"/>
    </source>
</evidence>
<dbReference type="KEGG" id="beq:BEWA_020310"/>
<dbReference type="GeneID" id="15807026"/>
<comment type="similarity">
    <text evidence="1">Belongs to the thymidylate kinase family.</text>
</comment>
<keyword evidence="5" id="KW-0547">Nucleotide-binding</keyword>
<dbReference type="GO" id="GO:0004798">
    <property type="term" value="F:dTMP kinase activity"/>
    <property type="evidence" value="ECO:0007669"/>
    <property type="project" value="UniProtKB-EC"/>
</dbReference>
<dbReference type="VEuPathDB" id="PiroplasmaDB:BEWA_020310"/>
<dbReference type="Proteomes" id="UP000031512">
    <property type="component" value="Chromosome 1"/>
</dbReference>
<feature type="domain" description="Thymidylate kinase-like" evidence="8">
    <location>
        <begin position="15"/>
        <end position="194"/>
    </location>
</feature>
<reference evidence="9 10" key="1">
    <citation type="journal article" date="2012" name="BMC Genomics">
        <title>Comparative genomic analysis and phylogenetic position of Theileria equi.</title>
        <authorList>
            <person name="Kappmeyer L.S."/>
            <person name="Thiagarajan M."/>
            <person name="Herndon D.R."/>
            <person name="Ramsay J.D."/>
            <person name="Caler E."/>
            <person name="Djikeng A."/>
            <person name="Gillespie J.J."/>
            <person name="Lau A.O."/>
            <person name="Roalson E.H."/>
            <person name="Silva J.C."/>
            <person name="Silva M.G."/>
            <person name="Suarez C.E."/>
            <person name="Ueti M.W."/>
            <person name="Nene V.M."/>
            <person name="Mealey R.H."/>
            <person name="Knowles D.P."/>
            <person name="Brayton K.A."/>
        </authorList>
    </citation>
    <scope>NUCLEOTIDE SEQUENCE [LARGE SCALE GENOMIC DNA]</scope>
    <source>
        <strain evidence="9 10">WA</strain>
    </source>
</reference>
<dbReference type="InterPro" id="IPR027417">
    <property type="entry name" value="P-loop_NTPase"/>
</dbReference>
<dbReference type="eggNOG" id="KOG3327">
    <property type="taxonomic scope" value="Eukaryota"/>
</dbReference>
<organism evidence="9 10">
    <name type="scientific">Theileria equi strain WA</name>
    <dbReference type="NCBI Taxonomy" id="1537102"/>
    <lineage>
        <taxon>Eukaryota</taxon>
        <taxon>Sar</taxon>
        <taxon>Alveolata</taxon>
        <taxon>Apicomplexa</taxon>
        <taxon>Aconoidasida</taxon>
        <taxon>Piroplasmida</taxon>
        <taxon>Theileriidae</taxon>
        <taxon>Theileria</taxon>
    </lineage>
</organism>
<proteinExistence type="inferred from homology"/>
<evidence type="ECO:0000256" key="5">
    <source>
        <dbReference type="ARBA" id="ARBA00022741"/>
    </source>
</evidence>
<evidence type="ECO:0000313" key="9">
    <source>
        <dbReference type="EMBL" id="AFZ79185.1"/>
    </source>
</evidence>
<gene>
    <name evidence="9" type="ORF">BEWA_020310</name>
</gene>
<dbReference type="GO" id="GO:0005634">
    <property type="term" value="C:nucleus"/>
    <property type="evidence" value="ECO:0007669"/>
    <property type="project" value="TreeGrafter"/>
</dbReference>
<dbReference type="GO" id="GO:0006227">
    <property type="term" value="P:dUDP biosynthetic process"/>
    <property type="evidence" value="ECO:0007669"/>
    <property type="project" value="TreeGrafter"/>
</dbReference>
<dbReference type="InterPro" id="IPR039430">
    <property type="entry name" value="Thymidylate_kin-like_dom"/>
</dbReference>
<dbReference type="AlphaFoldDB" id="L0AUF2"/>
<dbReference type="PANTHER" id="PTHR10344:SF1">
    <property type="entry name" value="THYMIDYLATE KINASE"/>
    <property type="match status" value="1"/>
</dbReference>
<protein>
    <recommendedName>
        <fullName evidence="2">dTMP kinase</fullName>
        <ecNumber evidence="2">2.7.4.9</ecNumber>
    </recommendedName>
</protein>
<dbReference type="GO" id="GO:0005829">
    <property type="term" value="C:cytosol"/>
    <property type="evidence" value="ECO:0007669"/>
    <property type="project" value="TreeGrafter"/>
</dbReference>
<dbReference type="NCBIfam" id="TIGR00041">
    <property type="entry name" value="DTMP_kinase"/>
    <property type="match status" value="1"/>
</dbReference>
<dbReference type="EMBL" id="CP001669">
    <property type="protein sequence ID" value="AFZ79185.1"/>
    <property type="molecule type" value="Genomic_DNA"/>
</dbReference>
<dbReference type="SUPFAM" id="SSF52540">
    <property type="entry name" value="P-loop containing nucleoside triphosphate hydrolases"/>
    <property type="match status" value="1"/>
</dbReference>
<evidence type="ECO:0000256" key="2">
    <source>
        <dbReference type="ARBA" id="ARBA00012980"/>
    </source>
</evidence>
<dbReference type="Pfam" id="PF02223">
    <property type="entry name" value="Thymidylate_kin"/>
    <property type="match status" value="1"/>
</dbReference>
<dbReference type="GO" id="GO:0006235">
    <property type="term" value="P:dTTP biosynthetic process"/>
    <property type="evidence" value="ECO:0007669"/>
    <property type="project" value="TreeGrafter"/>
</dbReference>
<dbReference type="GO" id="GO:0004550">
    <property type="term" value="F:nucleoside diphosphate kinase activity"/>
    <property type="evidence" value="ECO:0007669"/>
    <property type="project" value="TreeGrafter"/>
</dbReference>
<dbReference type="InterPro" id="IPR018094">
    <property type="entry name" value="Thymidylate_kinase"/>
</dbReference>
<keyword evidence="3 9" id="KW-0808">Transferase</keyword>
<keyword evidence="6 9" id="KW-0418">Kinase</keyword>
<evidence type="ECO:0000256" key="7">
    <source>
        <dbReference type="ARBA" id="ARBA00022840"/>
    </source>
</evidence>
<dbReference type="EC" id="2.7.4.9" evidence="2"/>
<evidence type="ECO:0000313" key="10">
    <source>
        <dbReference type="Proteomes" id="UP000031512"/>
    </source>
</evidence>
<dbReference type="GO" id="GO:0006233">
    <property type="term" value="P:dTDP biosynthetic process"/>
    <property type="evidence" value="ECO:0007669"/>
    <property type="project" value="InterPro"/>
</dbReference>
<evidence type="ECO:0000256" key="4">
    <source>
        <dbReference type="ARBA" id="ARBA00022727"/>
    </source>
</evidence>
<dbReference type="HAMAP" id="MF_00165">
    <property type="entry name" value="Thymidylate_kinase"/>
    <property type="match status" value="1"/>
</dbReference>
<keyword evidence="10" id="KW-1185">Reference proteome</keyword>
<accession>L0AUF2</accession>
<evidence type="ECO:0000259" key="8">
    <source>
        <dbReference type="Pfam" id="PF02223"/>
    </source>
</evidence>
<dbReference type="CDD" id="cd01672">
    <property type="entry name" value="TMPK"/>
    <property type="match status" value="1"/>
</dbReference>
<sequence length="214" mass="24619">MDDNPTAVKGKLIVFEGIDRSGKTSQIKLLSERLTLENIPHQTIGFPDRSTRIGSLLEDYLKRKDEEMPRQALHLLFSANRWENMSRIAKLLESGTHVLLDRYAYSGISYSVGAEGLNFDWCKVPDCGIVEPDVVFFMNVSAQNTCTRSSFGDEIYEKVKTLEKVYDVFRRFDNLPYWRDIDASDDPSVIHEKIYKTTMEIIKGPDRPLTKLKF</sequence>
<dbReference type="OrthoDB" id="425602at2759"/>
<keyword evidence="4" id="KW-0545">Nucleotide biosynthesis</keyword>